<dbReference type="Gene3D" id="1.25.40.20">
    <property type="entry name" value="Ankyrin repeat-containing domain"/>
    <property type="match status" value="1"/>
</dbReference>
<sequence>MIAYFACMKTITLINWVAVSVYAIGILWTLLISKTQTDRGMAQGMLMMLYIPLAFLALLNYLPYKTTKIIALVINIYPLVMGVFYLGLGRVITQYQTKSYDQELNEKANGTYYFPDPLRRNLAAAIASGDMEQLRAGLEQPVPNLNASGEDHVTLLDFAAMQAKKNPKEKVLESLQLLLDKGAKIETDDTLRTATHFNILEDDPAFLEFFLKNGADANAVEAERKYPVLFKAIYLDVNDPFKIKKVSLLLEHGANANAFSPKYDDQVIVCSVLCAAAGSEMWEVCNLLLNHGAKPDYQTAGGWDIRKAVAYQDKQFNSWGKTPPLEFTSLKERLNALQ</sequence>
<accession>A0A1T5EER1</accession>
<dbReference type="AlphaFoldDB" id="A0A1T5EER1"/>
<keyword evidence="2" id="KW-0040">ANK repeat</keyword>
<keyword evidence="5" id="KW-1185">Reference proteome</keyword>
<evidence type="ECO:0000256" key="1">
    <source>
        <dbReference type="ARBA" id="ARBA00022737"/>
    </source>
</evidence>
<feature type="transmembrane region" description="Helical" evidence="3">
    <location>
        <begin position="13"/>
        <end position="32"/>
    </location>
</feature>
<evidence type="ECO:0000256" key="3">
    <source>
        <dbReference type="SAM" id="Phobius"/>
    </source>
</evidence>
<dbReference type="Proteomes" id="UP000190897">
    <property type="component" value="Unassembled WGS sequence"/>
</dbReference>
<organism evidence="4 5">
    <name type="scientific">Dyadobacter psychrophilus</name>
    <dbReference type="NCBI Taxonomy" id="651661"/>
    <lineage>
        <taxon>Bacteria</taxon>
        <taxon>Pseudomonadati</taxon>
        <taxon>Bacteroidota</taxon>
        <taxon>Cytophagia</taxon>
        <taxon>Cytophagales</taxon>
        <taxon>Spirosomataceae</taxon>
        <taxon>Dyadobacter</taxon>
    </lineage>
</organism>
<keyword evidence="3" id="KW-0812">Transmembrane</keyword>
<dbReference type="SUPFAM" id="SSF48403">
    <property type="entry name" value="Ankyrin repeat"/>
    <property type="match status" value="1"/>
</dbReference>
<feature type="transmembrane region" description="Helical" evidence="3">
    <location>
        <begin position="44"/>
        <end position="63"/>
    </location>
</feature>
<feature type="transmembrane region" description="Helical" evidence="3">
    <location>
        <begin position="69"/>
        <end position="88"/>
    </location>
</feature>
<keyword evidence="3" id="KW-0472">Membrane</keyword>
<gene>
    <name evidence="4" type="ORF">SAMN05660293_02376</name>
</gene>
<evidence type="ECO:0000256" key="2">
    <source>
        <dbReference type="ARBA" id="ARBA00023043"/>
    </source>
</evidence>
<protein>
    <submittedName>
        <fullName evidence="4">Uncharacterized protein</fullName>
    </submittedName>
</protein>
<dbReference type="SMART" id="SM00248">
    <property type="entry name" value="ANK"/>
    <property type="match status" value="4"/>
</dbReference>
<dbReference type="InterPro" id="IPR050745">
    <property type="entry name" value="Multifunctional_regulatory"/>
</dbReference>
<dbReference type="STRING" id="651661.SAMN05660293_02376"/>
<dbReference type="EMBL" id="FUZA01000002">
    <property type="protein sequence ID" value="SKB82308.1"/>
    <property type="molecule type" value="Genomic_DNA"/>
</dbReference>
<evidence type="ECO:0000313" key="5">
    <source>
        <dbReference type="Proteomes" id="UP000190897"/>
    </source>
</evidence>
<keyword evidence="3" id="KW-1133">Transmembrane helix</keyword>
<reference evidence="5" key="1">
    <citation type="submission" date="2017-02" db="EMBL/GenBank/DDBJ databases">
        <authorList>
            <person name="Varghese N."/>
            <person name="Submissions S."/>
        </authorList>
    </citation>
    <scope>NUCLEOTIDE SEQUENCE [LARGE SCALE GENOMIC DNA]</scope>
    <source>
        <strain evidence="5">DSM 22270</strain>
    </source>
</reference>
<dbReference type="PANTHER" id="PTHR24189">
    <property type="entry name" value="MYOTROPHIN"/>
    <property type="match status" value="1"/>
</dbReference>
<keyword evidence="1" id="KW-0677">Repeat</keyword>
<proteinExistence type="predicted"/>
<name>A0A1T5EER1_9BACT</name>
<dbReference type="InterPro" id="IPR002110">
    <property type="entry name" value="Ankyrin_rpt"/>
</dbReference>
<evidence type="ECO:0000313" key="4">
    <source>
        <dbReference type="EMBL" id="SKB82308.1"/>
    </source>
</evidence>
<dbReference type="InterPro" id="IPR036770">
    <property type="entry name" value="Ankyrin_rpt-contain_sf"/>
</dbReference>